<dbReference type="AlphaFoldDB" id="A0A4Z0YKY8"/>
<proteinExistence type="predicted"/>
<reference evidence="1 2" key="1">
    <citation type="submission" date="2019-03" db="EMBL/GenBank/DDBJ databases">
        <title>Draft genome sequence of Xylaria hypoxylon DSM 108379, a ubiquitous saprotrophic-parasitic fungi on hardwood.</title>
        <authorList>
            <person name="Buettner E."/>
            <person name="Leonhardt S."/>
            <person name="Gebauer A.M."/>
            <person name="Liers C."/>
            <person name="Hofrichter M."/>
            <person name="Kellner H."/>
        </authorList>
    </citation>
    <scope>NUCLEOTIDE SEQUENCE [LARGE SCALE GENOMIC DNA]</scope>
    <source>
        <strain evidence="1 2">DSM 108379</strain>
    </source>
</reference>
<protein>
    <submittedName>
        <fullName evidence="1">Uncharacterized protein</fullName>
    </submittedName>
</protein>
<evidence type="ECO:0000313" key="2">
    <source>
        <dbReference type="Proteomes" id="UP000297716"/>
    </source>
</evidence>
<comment type="caution">
    <text evidence="1">The sequence shown here is derived from an EMBL/GenBank/DDBJ whole genome shotgun (WGS) entry which is preliminary data.</text>
</comment>
<accession>A0A4Z0YKY8</accession>
<evidence type="ECO:0000313" key="1">
    <source>
        <dbReference type="EMBL" id="TGJ79925.1"/>
    </source>
</evidence>
<dbReference type="EMBL" id="SKBN01000253">
    <property type="protein sequence ID" value="TGJ79925.1"/>
    <property type="molecule type" value="Genomic_DNA"/>
</dbReference>
<name>A0A4Z0YKY8_9PEZI</name>
<organism evidence="1 2">
    <name type="scientific">Xylaria hypoxylon</name>
    <dbReference type="NCBI Taxonomy" id="37992"/>
    <lineage>
        <taxon>Eukaryota</taxon>
        <taxon>Fungi</taxon>
        <taxon>Dikarya</taxon>
        <taxon>Ascomycota</taxon>
        <taxon>Pezizomycotina</taxon>
        <taxon>Sordariomycetes</taxon>
        <taxon>Xylariomycetidae</taxon>
        <taxon>Xylariales</taxon>
        <taxon>Xylariaceae</taxon>
        <taxon>Xylaria</taxon>
    </lineage>
</organism>
<dbReference type="Proteomes" id="UP000297716">
    <property type="component" value="Unassembled WGS sequence"/>
</dbReference>
<dbReference type="OrthoDB" id="4733682at2759"/>
<sequence length="183" mass="21599">MLQDKRVDLMDHLRKYYGQQATEHLTLHSLIGSQVAALNSEAKARRQKMKEYEAIPVAFQERMEKFTNETAIDIVDNYIKSQSDIEDKIKELVFTEQVRVLMNHRLQLELPIRLKKCMFLLQNPESPWEKLLPVDVQKNIVSAAIWDYQKDYGQTEGFELVGRALKILDMLVYRDQVSRWHFS</sequence>
<gene>
    <name evidence="1" type="ORF">E0Z10_g8832</name>
</gene>
<keyword evidence="2" id="KW-1185">Reference proteome</keyword>